<feature type="region of interest" description="Disordered" evidence="1">
    <location>
        <begin position="49"/>
        <end position="98"/>
    </location>
</feature>
<feature type="transmembrane region" description="Helical" evidence="2">
    <location>
        <begin position="9"/>
        <end position="30"/>
    </location>
</feature>
<dbReference type="InParanoid" id="A0A152A9D8"/>
<reference evidence="7 8" key="1">
    <citation type="submission" date="2015-12" db="EMBL/GenBank/DDBJ databases">
        <title>Dictyostelia acquired genes for synthesis and detection of signals that induce cell-type specialization by lateral gene transfer from prokaryotes.</title>
        <authorList>
            <person name="Gloeckner G."/>
            <person name="Schaap P."/>
        </authorList>
    </citation>
    <scope>NUCLEOTIDE SEQUENCE [LARGE SCALE GENOMIC DNA]</scope>
    <source>
        <strain evidence="7 8">TK</strain>
    </source>
</reference>
<name>A0A152A9D8_TIELA</name>
<dbReference type="PANTHER" id="PTHR47452">
    <property type="entry name" value="PUTATIVE-RELATED"/>
    <property type="match status" value="1"/>
</dbReference>
<dbReference type="Pfam" id="PF17102">
    <property type="entry name" value="Stealth_CR3"/>
    <property type="match status" value="1"/>
</dbReference>
<evidence type="ECO:0000313" key="8">
    <source>
        <dbReference type="Proteomes" id="UP000076078"/>
    </source>
</evidence>
<proteinExistence type="predicted"/>
<keyword evidence="2" id="KW-0472">Membrane</keyword>
<evidence type="ECO:0000259" key="5">
    <source>
        <dbReference type="Pfam" id="PF17102"/>
    </source>
</evidence>
<dbReference type="Proteomes" id="UP000076078">
    <property type="component" value="Unassembled WGS sequence"/>
</dbReference>
<feature type="domain" description="Stealth protein CR3 conserved region 3" evidence="5">
    <location>
        <begin position="291"/>
        <end position="336"/>
    </location>
</feature>
<feature type="domain" description="Stealth protein CR1 conserved region 1" evidence="4">
    <location>
        <begin position="105"/>
        <end position="129"/>
    </location>
</feature>
<dbReference type="PANTHER" id="PTHR47452:SF1">
    <property type="match status" value="1"/>
</dbReference>
<dbReference type="GO" id="GO:0016772">
    <property type="term" value="F:transferase activity, transferring phosphorus-containing groups"/>
    <property type="evidence" value="ECO:0007669"/>
    <property type="project" value="InterPro"/>
</dbReference>
<evidence type="ECO:0000259" key="3">
    <source>
        <dbReference type="Pfam" id="PF11380"/>
    </source>
</evidence>
<dbReference type="InterPro" id="IPR021520">
    <property type="entry name" value="Stealth_CR2"/>
</dbReference>
<dbReference type="OMA" id="RDICYYF"/>
<evidence type="ECO:0000256" key="2">
    <source>
        <dbReference type="SAM" id="Phobius"/>
    </source>
</evidence>
<sequence length="412" mass="48151">MIRLNKRNIFIGTITLLFVTVLIFNIEFIYKNENNSLNNNNQEIITETNKKSLQNYEEKTTPKPTSTRPTNPPKLTQPPPTKNTVTKGTAPPGPKDNSVYCDNGIDVVITWVNGSDPKLIEDRIARNKQFSTEALSAAEMAQRFRDLDGLKYTLRSIQQYAPWVRKVWIVTAQQIPTWFDTTYKGNIEFIYHKELFLNKSDLPNFNSNSIEASFHNLPERVSDCFLSLNDDIFFGGNVEKKDFFDSNKIAVYPESWTAPSSQKDIWHRTIAYSSKLLDTKWNDVSRRKYMTHGVQPMYRKSLQLMYSQLQLENNKTTAHPFRNETDIQIPFLNQHYNLKYFQTYQPTKINQYGAFRDSEKEMKSLFERLTKYKYKTVCLNDNLSDKPPSAVLTQIHQFFEAYFPKVGEWELK</sequence>
<dbReference type="Pfam" id="PF17103">
    <property type="entry name" value="Stealth_CR4"/>
    <property type="match status" value="1"/>
</dbReference>
<evidence type="ECO:0000313" key="7">
    <source>
        <dbReference type="EMBL" id="KYR02838.1"/>
    </source>
</evidence>
<organism evidence="7 8">
    <name type="scientific">Tieghemostelium lacteum</name>
    <name type="common">Slime mold</name>
    <name type="synonym">Dictyostelium lacteum</name>
    <dbReference type="NCBI Taxonomy" id="361077"/>
    <lineage>
        <taxon>Eukaryota</taxon>
        <taxon>Amoebozoa</taxon>
        <taxon>Evosea</taxon>
        <taxon>Eumycetozoa</taxon>
        <taxon>Dictyostelia</taxon>
        <taxon>Dictyosteliales</taxon>
        <taxon>Raperosteliaceae</taxon>
        <taxon>Tieghemostelium</taxon>
    </lineage>
</organism>
<keyword evidence="2" id="KW-0812">Transmembrane</keyword>
<dbReference type="InterPro" id="IPR053362">
    <property type="entry name" value="RPS_phosphotransferase_WefF"/>
</dbReference>
<keyword evidence="7" id="KW-0808">Transferase</keyword>
<feature type="domain" description="Stealth protein CR4 conserved region 4" evidence="6">
    <location>
        <begin position="371"/>
        <end position="412"/>
    </location>
</feature>
<keyword evidence="8" id="KW-1185">Reference proteome</keyword>
<gene>
    <name evidence="7" type="ORF">DLAC_00306</name>
</gene>
<evidence type="ECO:0000259" key="6">
    <source>
        <dbReference type="Pfam" id="PF17103"/>
    </source>
</evidence>
<dbReference type="InterPro" id="IPR031357">
    <property type="entry name" value="Stealth_CR3"/>
</dbReference>
<evidence type="ECO:0000256" key="1">
    <source>
        <dbReference type="SAM" id="MobiDB-lite"/>
    </source>
</evidence>
<keyword evidence="2" id="KW-1133">Transmembrane helix</keyword>
<dbReference type="AlphaFoldDB" id="A0A152A9D8"/>
<accession>A0A152A9D8</accession>
<dbReference type="Pfam" id="PF17101">
    <property type="entry name" value="Stealth_CR1"/>
    <property type="match status" value="1"/>
</dbReference>
<protein>
    <submittedName>
        <fullName evidence="7">Putative glycophosphotransferase</fullName>
    </submittedName>
</protein>
<evidence type="ECO:0000259" key="4">
    <source>
        <dbReference type="Pfam" id="PF17101"/>
    </source>
</evidence>
<comment type="caution">
    <text evidence="7">The sequence shown here is derived from an EMBL/GenBank/DDBJ whole genome shotgun (WGS) entry which is preliminary data.</text>
</comment>
<dbReference type="Pfam" id="PF11380">
    <property type="entry name" value="Stealth_CR2"/>
    <property type="match status" value="1"/>
</dbReference>
<dbReference type="STRING" id="361077.A0A152A9D8"/>
<dbReference type="InterPro" id="IPR031356">
    <property type="entry name" value="Stealth_CR4"/>
</dbReference>
<dbReference type="OrthoDB" id="263283at2759"/>
<feature type="domain" description="Stealth protein CR2 conserved region 2" evidence="3">
    <location>
        <begin position="143"/>
        <end position="249"/>
    </location>
</feature>
<feature type="compositionally biased region" description="Pro residues" evidence="1">
    <location>
        <begin position="70"/>
        <end position="81"/>
    </location>
</feature>
<dbReference type="EMBL" id="LODT01000001">
    <property type="protein sequence ID" value="KYR02838.1"/>
    <property type="molecule type" value="Genomic_DNA"/>
</dbReference>
<dbReference type="InterPro" id="IPR031358">
    <property type="entry name" value="Stealth_CR1"/>
</dbReference>